<accession>A0AA94WQ73</accession>
<keyword evidence="1" id="KW-0812">Transmembrane</keyword>
<dbReference type="Pfam" id="PF13209">
    <property type="entry name" value="DUF4017"/>
    <property type="match status" value="1"/>
</dbReference>
<feature type="transmembrane region" description="Helical" evidence="1">
    <location>
        <begin position="36"/>
        <end position="55"/>
    </location>
</feature>
<keyword evidence="1" id="KW-1133">Transmembrane helix</keyword>
<gene>
    <name evidence="2" type="ORF">FZC74_09530</name>
</gene>
<evidence type="ECO:0000313" key="3">
    <source>
        <dbReference type="Proteomes" id="UP000323393"/>
    </source>
</evidence>
<dbReference type="Proteomes" id="UP000323393">
    <property type="component" value="Unassembled WGS sequence"/>
</dbReference>
<dbReference type="RefSeq" id="WP_148965711.1">
    <property type="nucleotide sequence ID" value="NZ_VTEU01000003.1"/>
</dbReference>
<evidence type="ECO:0000313" key="2">
    <source>
        <dbReference type="EMBL" id="TYS58978.1"/>
    </source>
</evidence>
<dbReference type="EMBL" id="VTEU01000003">
    <property type="protein sequence ID" value="TYS58978.1"/>
    <property type="molecule type" value="Genomic_DNA"/>
</dbReference>
<evidence type="ECO:0000256" key="1">
    <source>
        <dbReference type="SAM" id="Phobius"/>
    </source>
</evidence>
<organism evidence="2 3">
    <name type="scientific">Sutcliffiella horikoshii</name>
    <dbReference type="NCBI Taxonomy" id="79883"/>
    <lineage>
        <taxon>Bacteria</taxon>
        <taxon>Bacillati</taxon>
        <taxon>Bacillota</taxon>
        <taxon>Bacilli</taxon>
        <taxon>Bacillales</taxon>
        <taxon>Bacillaceae</taxon>
        <taxon>Sutcliffiella</taxon>
    </lineage>
</organism>
<reference evidence="2 3" key="1">
    <citation type="submission" date="2019-08" db="EMBL/GenBank/DDBJ databases">
        <title>Bacillus genomes from the desert of Cuatro Cienegas, Coahuila.</title>
        <authorList>
            <person name="Olmedo-Alvarez G."/>
        </authorList>
    </citation>
    <scope>NUCLEOTIDE SEQUENCE [LARGE SCALE GENOMIC DNA]</scope>
    <source>
        <strain evidence="2 3">CH88_3T</strain>
    </source>
</reference>
<sequence length="62" mass="6794">MKILIPPLLAYLIVCILAVLAPATEGYFTLGQKLLIGQIFAIPALILITLISFLINKKLSRN</sequence>
<dbReference type="InterPro" id="IPR025090">
    <property type="entry name" value="DUF4017"/>
</dbReference>
<name>A0AA94WQ73_9BACI</name>
<protein>
    <submittedName>
        <fullName evidence="2">DUF4017 domain-containing protein</fullName>
    </submittedName>
</protein>
<proteinExistence type="predicted"/>
<comment type="caution">
    <text evidence="2">The sequence shown here is derived from an EMBL/GenBank/DDBJ whole genome shotgun (WGS) entry which is preliminary data.</text>
</comment>
<keyword evidence="1" id="KW-0472">Membrane</keyword>
<dbReference type="AlphaFoldDB" id="A0AA94WQ73"/>